<dbReference type="Pfam" id="PF13516">
    <property type="entry name" value="LRR_6"/>
    <property type="match status" value="3"/>
</dbReference>
<dbReference type="InterPro" id="IPR001611">
    <property type="entry name" value="Leu-rich_rpt"/>
</dbReference>
<name>A0A8C1RUT3_CYPCA</name>
<evidence type="ECO:0008006" key="5">
    <source>
        <dbReference type="Google" id="ProtNLM"/>
    </source>
</evidence>
<keyword evidence="4" id="KW-1185">Reference proteome</keyword>
<dbReference type="PANTHER" id="PTHR24106">
    <property type="entry name" value="NACHT, LRR AND CARD DOMAINS-CONTAINING"/>
    <property type="match status" value="1"/>
</dbReference>
<evidence type="ECO:0000313" key="4">
    <source>
        <dbReference type="Proteomes" id="UP000694427"/>
    </source>
</evidence>
<dbReference type="SUPFAM" id="SSF52047">
    <property type="entry name" value="RNI-like"/>
    <property type="match status" value="1"/>
</dbReference>
<evidence type="ECO:0000256" key="1">
    <source>
        <dbReference type="ARBA" id="ARBA00022614"/>
    </source>
</evidence>
<dbReference type="Gene3D" id="3.80.10.10">
    <property type="entry name" value="Ribonuclease Inhibitor"/>
    <property type="match status" value="2"/>
</dbReference>
<organism evidence="3 4">
    <name type="scientific">Cyprinus carpio</name>
    <name type="common">Common carp</name>
    <dbReference type="NCBI Taxonomy" id="7962"/>
    <lineage>
        <taxon>Eukaryota</taxon>
        <taxon>Metazoa</taxon>
        <taxon>Chordata</taxon>
        <taxon>Craniata</taxon>
        <taxon>Vertebrata</taxon>
        <taxon>Euteleostomi</taxon>
        <taxon>Actinopterygii</taxon>
        <taxon>Neopterygii</taxon>
        <taxon>Teleostei</taxon>
        <taxon>Ostariophysi</taxon>
        <taxon>Cypriniformes</taxon>
        <taxon>Cyprinidae</taxon>
        <taxon>Cyprininae</taxon>
        <taxon>Cyprinus</taxon>
    </lineage>
</organism>
<protein>
    <recommendedName>
        <fullName evidence="5">NACHT LRR and PYD domain-containing protein</fullName>
    </recommendedName>
</protein>
<dbReference type="AlphaFoldDB" id="A0A8C1RUT3"/>
<keyword evidence="2" id="KW-0677">Repeat</keyword>
<evidence type="ECO:0000313" key="3">
    <source>
        <dbReference type="Ensembl" id="ENSCCRP00010120366.1"/>
    </source>
</evidence>
<evidence type="ECO:0000256" key="2">
    <source>
        <dbReference type="ARBA" id="ARBA00022737"/>
    </source>
</evidence>
<keyword evidence="1" id="KW-0433">Leucine-rich repeat</keyword>
<dbReference type="InterPro" id="IPR032675">
    <property type="entry name" value="LRR_dom_sf"/>
</dbReference>
<dbReference type="InterPro" id="IPR051261">
    <property type="entry name" value="NLR"/>
</dbReference>
<reference evidence="3" key="2">
    <citation type="submission" date="2025-09" db="UniProtKB">
        <authorList>
            <consortium name="Ensembl"/>
        </authorList>
    </citation>
    <scope>IDENTIFICATION</scope>
</reference>
<sequence length="338" mass="37865">MNRSPEKSINLFHCLNELGDQSLVSEVQEYLRSGELSSARLSSTQWSAIVFIFLTSEQLDKFDLSKYISREQNQNHMTPDKLLLKLFLIFKCVINFNRLDTRVKSVLFCRLKGCSVTAEGCAALSSALRSNSSQLRKLNLSENNVGDAGVKLISDALKDPHCKLEKLRLRYCGITDEGCASLSSALRSNSSQLRELNLSVNNAKDAGVKLISDALKDPHCKLEILRLYKCGVTAEGCAALSSALRSNSSQLRELDLSRNNVGDAGVKMVSDGLKDPHCKLEKLSLCAYSRNVQKLKHTFISTETIIYIRVCQNVIYIKRTKYKNFLIICWLSCHNRSI</sequence>
<proteinExistence type="predicted"/>
<reference evidence="3" key="1">
    <citation type="submission" date="2025-08" db="UniProtKB">
        <authorList>
            <consortium name="Ensembl"/>
        </authorList>
    </citation>
    <scope>IDENTIFICATION</scope>
</reference>
<dbReference type="Proteomes" id="UP000694427">
    <property type="component" value="Unplaced"/>
</dbReference>
<dbReference type="Ensembl" id="ENSCCRT00010133666.1">
    <property type="protein sequence ID" value="ENSCCRP00010120366.1"/>
    <property type="gene ID" value="ENSCCRG00010052603.1"/>
</dbReference>
<dbReference type="FunFam" id="3.80.10.10:FF:000782">
    <property type="entry name" value="Si:ch211-196h16.4"/>
    <property type="match status" value="1"/>
</dbReference>
<accession>A0A8C1RUT3</accession>
<dbReference type="SMART" id="SM00368">
    <property type="entry name" value="LRR_RI"/>
    <property type="match status" value="6"/>
</dbReference>